<dbReference type="Proteomes" id="UP000092086">
    <property type="component" value="Unassembled WGS sequence"/>
</dbReference>
<reference evidence="2 3" key="1">
    <citation type="submission" date="2016-06" db="EMBL/GenBank/DDBJ databases">
        <authorList>
            <person name="Sutton G."/>
            <person name="Brinkac L."/>
            <person name="Sanka R."/>
            <person name="Adams M."/>
            <person name="Lau E."/>
            <person name="Sam S."/>
            <person name="Sreng N."/>
            <person name="Him V."/>
            <person name="Kerleguer A."/>
            <person name="Cheng S."/>
        </authorList>
    </citation>
    <scope>NUCLEOTIDE SEQUENCE [LARGE SCALE GENOMIC DNA]</scope>
    <source>
        <strain evidence="2 3">E2978</strain>
    </source>
</reference>
<evidence type="ECO:0000313" key="3">
    <source>
        <dbReference type="Proteomes" id="UP000092086"/>
    </source>
</evidence>
<dbReference type="Gene3D" id="3.40.50.1820">
    <property type="entry name" value="alpha/beta hydrolase"/>
    <property type="match status" value="1"/>
</dbReference>
<evidence type="ECO:0000313" key="2">
    <source>
        <dbReference type="EMBL" id="OBG39022.1"/>
    </source>
</evidence>
<dbReference type="Pfam" id="PF00561">
    <property type="entry name" value="Abhydrolase_1"/>
    <property type="match status" value="1"/>
</dbReference>
<gene>
    <name evidence="2" type="ORF">A5672_15620</name>
</gene>
<dbReference type="PRINTS" id="PR00412">
    <property type="entry name" value="EPOXHYDRLASE"/>
</dbReference>
<proteinExistence type="predicted"/>
<dbReference type="InterPro" id="IPR000639">
    <property type="entry name" value="Epox_hydrolase-like"/>
</dbReference>
<dbReference type="InterPro" id="IPR050266">
    <property type="entry name" value="AB_hydrolase_sf"/>
</dbReference>
<accession>A0ABD6P1K6</accession>
<comment type="caution">
    <text evidence="2">The sequence shown here is derived from an EMBL/GenBank/DDBJ whole genome shotgun (WGS) entry which is preliminary data.</text>
</comment>
<dbReference type="PANTHER" id="PTHR43798">
    <property type="entry name" value="MONOACYLGLYCEROL LIPASE"/>
    <property type="match status" value="1"/>
</dbReference>
<dbReference type="EMBL" id="LZIT01000136">
    <property type="protein sequence ID" value="OBG39022.1"/>
    <property type="molecule type" value="Genomic_DNA"/>
</dbReference>
<sequence length="298" mass="32250">MTASDGVTLAVHAYTEIDRRRPTVLAIHGYPDNHHVWDGVAEQLSDRFNVVAYDVRGAGESSRPASRIGYRLTRLAVDAVAVIDGLGVDSVHLLGHDWGSIQGWAAVTDESVSPKIASYTSISGPHLNYAGRFLRSARTPRAVADVVRQFLASGYIWFFLCPLVPELAIRSGATMKVFAAVERIGRAGAESPRRAAPLRSVDDYLNGLNLYRANMPGPILSPGSHLPQTIVPVQVLIARQDHFVTPALQRFTGSIPPGGRIVPIEGGHWVVASHPGVIARRIDEWVELVSGRHGVRGA</sequence>
<keyword evidence="2" id="KW-0378">Hydrolase</keyword>
<dbReference type="GO" id="GO:0016787">
    <property type="term" value="F:hydrolase activity"/>
    <property type="evidence" value="ECO:0007669"/>
    <property type="project" value="UniProtKB-KW"/>
</dbReference>
<evidence type="ECO:0000259" key="1">
    <source>
        <dbReference type="Pfam" id="PF00561"/>
    </source>
</evidence>
<dbReference type="AlphaFoldDB" id="A0ABD6P1K6"/>
<dbReference type="InterPro" id="IPR000073">
    <property type="entry name" value="AB_hydrolase_1"/>
</dbReference>
<protein>
    <submittedName>
        <fullName evidence="2">Alpha/beta hydrolase</fullName>
    </submittedName>
</protein>
<name>A0ABD6P1K6_9MYCO</name>
<dbReference type="PANTHER" id="PTHR43798:SF33">
    <property type="entry name" value="HYDROLASE, PUTATIVE (AFU_ORTHOLOGUE AFUA_2G14860)-RELATED"/>
    <property type="match status" value="1"/>
</dbReference>
<dbReference type="SUPFAM" id="SSF53474">
    <property type="entry name" value="alpha/beta-Hydrolases"/>
    <property type="match status" value="1"/>
</dbReference>
<dbReference type="InterPro" id="IPR029058">
    <property type="entry name" value="AB_hydrolase_fold"/>
</dbReference>
<organism evidence="2 3">
    <name type="scientific">Mycobacterium alsense</name>
    <dbReference type="NCBI Taxonomy" id="324058"/>
    <lineage>
        <taxon>Bacteria</taxon>
        <taxon>Bacillati</taxon>
        <taxon>Actinomycetota</taxon>
        <taxon>Actinomycetes</taxon>
        <taxon>Mycobacteriales</taxon>
        <taxon>Mycobacteriaceae</taxon>
        <taxon>Mycobacterium</taxon>
    </lineage>
</organism>
<feature type="domain" description="AB hydrolase-1" evidence="1">
    <location>
        <begin position="22"/>
        <end position="145"/>
    </location>
</feature>